<evidence type="ECO:0000256" key="2">
    <source>
        <dbReference type="ARBA" id="ARBA00007104"/>
    </source>
</evidence>
<gene>
    <name evidence="9" type="ORF">KP509_36G045600</name>
</gene>
<evidence type="ECO:0000313" key="10">
    <source>
        <dbReference type="Proteomes" id="UP000825935"/>
    </source>
</evidence>
<feature type="domain" description="GOLD" evidence="8">
    <location>
        <begin position="6"/>
        <end position="125"/>
    </location>
</feature>
<organism evidence="9 10">
    <name type="scientific">Ceratopteris richardii</name>
    <name type="common">Triangle waterfern</name>
    <dbReference type="NCBI Taxonomy" id="49495"/>
    <lineage>
        <taxon>Eukaryota</taxon>
        <taxon>Viridiplantae</taxon>
        <taxon>Streptophyta</taxon>
        <taxon>Embryophyta</taxon>
        <taxon>Tracheophyta</taxon>
        <taxon>Polypodiopsida</taxon>
        <taxon>Polypodiidae</taxon>
        <taxon>Polypodiales</taxon>
        <taxon>Pteridineae</taxon>
        <taxon>Pteridaceae</taxon>
        <taxon>Parkerioideae</taxon>
        <taxon>Ceratopteris</taxon>
    </lineage>
</organism>
<keyword evidence="3 7" id="KW-0812">Transmembrane</keyword>
<proteinExistence type="inferred from homology"/>
<comment type="caution">
    <text evidence="9">The sequence shown here is derived from an EMBL/GenBank/DDBJ whole genome shotgun (WGS) entry which is preliminary data.</text>
</comment>
<dbReference type="InterPro" id="IPR015720">
    <property type="entry name" value="Emp24-like"/>
</dbReference>
<sequence length="131" mass="15316">MEGMDTKCLLEDLWEKSLILIQYHTLKSESPKNIFVRVSSPIGKPLHHQEQVSEGEFSFTTQEKGTYVACFWIPHGHKDRKASVDLEWRTGVADKDWSAIARREKIDGMKLFAHSLHSVYLIMHEMLWHKH</sequence>
<accession>A0A8T2QBA8</accession>
<dbReference type="PANTHER" id="PTHR22811">
    <property type="entry name" value="TRANSMEMBRANE EMP24 DOMAIN-CONTAINING PROTEIN"/>
    <property type="match status" value="1"/>
</dbReference>
<evidence type="ECO:0000259" key="8">
    <source>
        <dbReference type="PROSITE" id="PS50866"/>
    </source>
</evidence>
<dbReference type="Pfam" id="PF01105">
    <property type="entry name" value="EMP24_GP25L"/>
    <property type="match status" value="1"/>
</dbReference>
<dbReference type="InterPro" id="IPR009038">
    <property type="entry name" value="GOLD_dom"/>
</dbReference>
<keyword evidence="5" id="KW-1133">Transmembrane helix</keyword>
<dbReference type="OMA" id="YLIMHEM"/>
<protein>
    <recommendedName>
        <fullName evidence="8">GOLD domain-containing protein</fullName>
    </recommendedName>
</protein>
<comment type="similarity">
    <text evidence="2 7">Belongs to the EMP24/GP25L family.</text>
</comment>
<dbReference type="EMBL" id="CM035441">
    <property type="protein sequence ID" value="KAH7281397.1"/>
    <property type="molecule type" value="Genomic_DNA"/>
</dbReference>
<name>A0A8T2QBA8_CERRI</name>
<evidence type="ECO:0000256" key="5">
    <source>
        <dbReference type="ARBA" id="ARBA00022989"/>
    </source>
</evidence>
<comment type="subcellular location">
    <subcellularLocation>
        <location evidence="1 7">Membrane</location>
        <topology evidence="1 7">Single-pass type I membrane protein</topology>
    </subcellularLocation>
</comment>
<evidence type="ECO:0000256" key="1">
    <source>
        <dbReference type="ARBA" id="ARBA00004479"/>
    </source>
</evidence>
<keyword evidence="4" id="KW-0732">Signal</keyword>
<dbReference type="PROSITE" id="PS50866">
    <property type="entry name" value="GOLD"/>
    <property type="match status" value="1"/>
</dbReference>
<evidence type="ECO:0000256" key="6">
    <source>
        <dbReference type="ARBA" id="ARBA00023136"/>
    </source>
</evidence>
<dbReference type="Proteomes" id="UP000825935">
    <property type="component" value="Chromosome 36"/>
</dbReference>
<dbReference type="GO" id="GO:0016020">
    <property type="term" value="C:membrane"/>
    <property type="evidence" value="ECO:0007669"/>
    <property type="project" value="UniProtKB-SubCell"/>
</dbReference>
<reference evidence="9" key="1">
    <citation type="submission" date="2021-08" db="EMBL/GenBank/DDBJ databases">
        <title>WGS assembly of Ceratopteris richardii.</title>
        <authorList>
            <person name="Marchant D.B."/>
            <person name="Chen G."/>
            <person name="Jenkins J."/>
            <person name="Shu S."/>
            <person name="Leebens-Mack J."/>
            <person name="Grimwood J."/>
            <person name="Schmutz J."/>
            <person name="Soltis P."/>
            <person name="Soltis D."/>
            <person name="Chen Z.-H."/>
        </authorList>
    </citation>
    <scope>NUCLEOTIDE SEQUENCE</scope>
    <source>
        <strain evidence="9">Whitten #5841</strain>
        <tissue evidence="9">Leaf</tissue>
    </source>
</reference>
<keyword evidence="6" id="KW-0472">Membrane</keyword>
<evidence type="ECO:0000256" key="3">
    <source>
        <dbReference type="ARBA" id="ARBA00022692"/>
    </source>
</evidence>
<evidence type="ECO:0000256" key="4">
    <source>
        <dbReference type="ARBA" id="ARBA00022729"/>
    </source>
</evidence>
<dbReference type="AlphaFoldDB" id="A0A8T2QBA8"/>
<dbReference type="OrthoDB" id="759142at2759"/>
<evidence type="ECO:0000313" key="9">
    <source>
        <dbReference type="EMBL" id="KAH7281397.1"/>
    </source>
</evidence>
<evidence type="ECO:0000256" key="7">
    <source>
        <dbReference type="RuleBase" id="RU003827"/>
    </source>
</evidence>
<keyword evidence="10" id="KW-1185">Reference proteome</keyword>